<reference evidence="4 5" key="1">
    <citation type="submission" date="2014-11" db="EMBL/GenBank/DDBJ databases">
        <title>Genome sequence of Microbacterium mangrovi MUSC 115(T).</title>
        <authorList>
            <person name="Lee L.-H."/>
        </authorList>
    </citation>
    <scope>NUCLEOTIDE SEQUENCE [LARGE SCALE GENOMIC DNA]</scope>
    <source>
        <strain evidence="4 5">MUSC 115</strain>
    </source>
</reference>
<keyword evidence="2" id="KW-0503">Monooxygenase</keyword>
<evidence type="ECO:0000256" key="1">
    <source>
        <dbReference type="ARBA" id="ARBA00023002"/>
    </source>
</evidence>
<protein>
    <recommendedName>
        <fullName evidence="3">FAD-binding domain-containing protein</fullName>
    </recommendedName>
</protein>
<evidence type="ECO:0000313" key="5">
    <source>
        <dbReference type="Proteomes" id="UP000031030"/>
    </source>
</evidence>
<dbReference type="Gene3D" id="3.50.50.60">
    <property type="entry name" value="FAD/NAD(P)-binding domain"/>
    <property type="match status" value="1"/>
</dbReference>
<organism evidence="4 5">
    <name type="scientific">Microbacterium mangrovi</name>
    <dbReference type="NCBI Taxonomy" id="1348253"/>
    <lineage>
        <taxon>Bacteria</taxon>
        <taxon>Bacillati</taxon>
        <taxon>Actinomycetota</taxon>
        <taxon>Actinomycetes</taxon>
        <taxon>Micrococcales</taxon>
        <taxon>Microbacteriaceae</taxon>
        <taxon>Microbacterium</taxon>
    </lineage>
</organism>
<dbReference type="InterPro" id="IPR050493">
    <property type="entry name" value="FAD-dep_Monooxygenase_BioMet"/>
</dbReference>
<keyword evidence="1" id="KW-0560">Oxidoreductase</keyword>
<dbReference type="Proteomes" id="UP000031030">
    <property type="component" value="Unassembled WGS sequence"/>
</dbReference>
<dbReference type="SUPFAM" id="SSF51905">
    <property type="entry name" value="FAD/NAD(P)-binding domain"/>
    <property type="match status" value="1"/>
</dbReference>
<dbReference type="InterPro" id="IPR036188">
    <property type="entry name" value="FAD/NAD-bd_sf"/>
</dbReference>
<dbReference type="PANTHER" id="PTHR13789">
    <property type="entry name" value="MONOOXYGENASE"/>
    <property type="match status" value="1"/>
</dbReference>
<dbReference type="GO" id="GO:0071949">
    <property type="term" value="F:FAD binding"/>
    <property type="evidence" value="ECO:0007669"/>
    <property type="project" value="InterPro"/>
</dbReference>
<dbReference type="InterPro" id="IPR002938">
    <property type="entry name" value="FAD-bd"/>
</dbReference>
<evidence type="ECO:0000313" key="4">
    <source>
        <dbReference type="EMBL" id="KHK98618.1"/>
    </source>
</evidence>
<dbReference type="OrthoDB" id="9782160at2"/>
<dbReference type="AlphaFoldDB" id="A0A0B2AA38"/>
<accession>A0A0B2AA38</accession>
<dbReference type="EMBL" id="JTDK01000006">
    <property type="protein sequence ID" value="KHK98618.1"/>
    <property type="molecule type" value="Genomic_DNA"/>
</dbReference>
<dbReference type="PRINTS" id="PR00420">
    <property type="entry name" value="RNGMNOXGNASE"/>
</dbReference>
<feature type="domain" description="FAD-binding" evidence="3">
    <location>
        <begin position="9"/>
        <end position="337"/>
    </location>
</feature>
<dbReference type="Pfam" id="PF01494">
    <property type="entry name" value="FAD_binding_3"/>
    <property type="match status" value="1"/>
</dbReference>
<sequence>MTPTDRRRAIVIGAGLGGLAVAAALHRRGWTVGLYEKSAVPGAGGAGLAIAPNALRALDTFGAGDTVRSLAALSGDGGLRRPDGRFLVRTSAEAVRARFTDQMVVLERSRLAGILRDAASDVPLHAGTAATVIETGDGRRPAVVHTATGAEEAELVVAADGIGSAARAAMFPEHPGLTSTGWTTWRFVIDSAVPVQPGETWGAAGLVGLVPLAGTRTYVYAAANAPRGGRAVDERAELLRRFGSWHAPIPQLVESVAATEVLRNDIAELAAPLPAFHRGRVVLLGDAAHPMGPFLGQGACQAIEDAVVLAHVVESERGLDAYTAARQPRTSDIVRRSHRMGALALLRIPLLRALRDTALSVAGHASPDTAIRQLISVVDWWPPTEAPR</sequence>
<comment type="caution">
    <text evidence="4">The sequence shown here is derived from an EMBL/GenBank/DDBJ whole genome shotgun (WGS) entry which is preliminary data.</text>
</comment>
<dbReference type="GO" id="GO:0004497">
    <property type="term" value="F:monooxygenase activity"/>
    <property type="evidence" value="ECO:0007669"/>
    <property type="project" value="UniProtKB-KW"/>
</dbReference>
<dbReference type="STRING" id="1348253.LK09_06600"/>
<proteinExistence type="predicted"/>
<name>A0A0B2AA38_9MICO</name>
<evidence type="ECO:0000256" key="2">
    <source>
        <dbReference type="ARBA" id="ARBA00023033"/>
    </source>
</evidence>
<evidence type="ECO:0000259" key="3">
    <source>
        <dbReference type="Pfam" id="PF01494"/>
    </source>
</evidence>
<dbReference type="RefSeq" id="WP_039397303.1">
    <property type="nucleotide sequence ID" value="NZ_JTDK01000006.1"/>
</dbReference>
<keyword evidence="5" id="KW-1185">Reference proteome</keyword>
<dbReference type="PANTHER" id="PTHR13789:SF309">
    <property type="entry name" value="PUTATIVE (AFU_ORTHOLOGUE AFUA_6G14510)-RELATED"/>
    <property type="match status" value="1"/>
</dbReference>
<gene>
    <name evidence="4" type="ORF">LK09_06600</name>
</gene>